<dbReference type="PANTHER" id="PTHR24113:SF12">
    <property type="entry name" value="RAN GTPASE-ACTIVATING PROTEIN 1"/>
    <property type="match status" value="1"/>
</dbReference>
<dbReference type="InterPro" id="IPR001611">
    <property type="entry name" value="Leu-rich_rpt"/>
</dbReference>
<dbReference type="InterPro" id="IPR027038">
    <property type="entry name" value="RanGap"/>
</dbReference>
<protein>
    <recommendedName>
        <fullName evidence="7">Protein nlrc3</fullName>
    </recommendedName>
</protein>
<dbReference type="GO" id="GO:0006913">
    <property type="term" value="P:nucleocytoplasmic transport"/>
    <property type="evidence" value="ECO:0007669"/>
    <property type="project" value="TreeGrafter"/>
</dbReference>
<dbReference type="Pfam" id="PF13516">
    <property type="entry name" value="LRR_6"/>
    <property type="match status" value="7"/>
</dbReference>
<gene>
    <name evidence="5" type="ORF">Ctob_001958</name>
</gene>
<dbReference type="AlphaFoldDB" id="A0A0M0J4G6"/>
<evidence type="ECO:0000256" key="2">
    <source>
        <dbReference type="ARBA" id="ARBA00022614"/>
    </source>
</evidence>
<accession>A0A0M0J4G6</accession>
<evidence type="ECO:0000313" key="6">
    <source>
        <dbReference type="Proteomes" id="UP000037460"/>
    </source>
</evidence>
<dbReference type="GO" id="GO:0031267">
    <property type="term" value="F:small GTPase binding"/>
    <property type="evidence" value="ECO:0007669"/>
    <property type="project" value="TreeGrafter"/>
</dbReference>
<keyword evidence="2" id="KW-0433">Leucine-rich repeat</keyword>
<dbReference type="PANTHER" id="PTHR24113">
    <property type="entry name" value="RAN GTPASE-ACTIVATING PROTEIN 1"/>
    <property type="match status" value="1"/>
</dbReference>
<dbReference type="OrthoDB" id="272549at2759"/>
<dbReference type="EMBL" id="JWZX01003359">
    <property type="protein sequence ID" value="KOO21484.1"/>
    <property type="molecule type" value="Genomic_DNA"/>
</dbReference>
<dbReference type="SMART" id="SM00368">
    <property type="entry name" value="LRR_RI"/>
    <property type="match status" value="8"/>
</dbReference>
<evidence type="ECO:0008006" key="7">
    <source>
        <dbReference type="Google" id="ProtNLM"/>
    </source>
</evidence>
<feature type="coiled-coil region" evidence="4">
    <location>
        <begin position="360"/>
        <end position="450"/>
    </location>
</feature>
<dbReference type="Gene3D" id="3.80.10.10">
    <property type="entry name" value="Ribonuclease Inhibitor"/>
    <property type="match status" value="3"/>
</dbReference>
<dbReference type="Proteomes" id="UP000037460">
    <property type="component" value="Unassembled WGS sequence"/>
</dbReference>
<dbReference type="GO" id="GO:0005096">
    <property type="term" value="F:GTPase activator activity"/>
    <property type="evidence" value="ECO:0007669"/>
    <property type="project" value="UniProtKB-KW"/>
</dbReference>
<sequence length="700" mass="74399">MIDAYLAACKAANERPNQDLAAALGGDEGDSCFRISGMALSDATVHCVAEGLKAGHSFTESELTELQLSPRALGELVQSLASGGSLMRLSIADCGLGDEGALAVLPVVRAGSLSTLELRSNRIGNPGASSLAEALAGNSALRSIDLQRNDIKDQGAIGLAAALQVNGALQVVNLRFNEVGDAGATALGKALQSNRSIVELHLGGNLIGPEGAMQLAASLEANSTLRTLNLRSNAILDVGAVAIARMCKRNDALVELYLGSNGIGEEGCAALADSWKHNSRLQRVDLQGASCGRTGALAVAEALRVNRTLKQLVLEIEPNNREGATAVANALRSNTTITELALGEAVHEARLAGAALTGVNTRMEQLAAAMEVRLQAHEAQLMRLHSDLHTEREKTKNLETHVAELLQSQDKARHELSRLNGELLEKGRDLEQLRQELRWVDEAAAKARAHEEAERRAAVDGLHSQLTKLAEAQSSHMADTDAAARGAAESLEAVRDEMKRSFGESAARLGSVERAGQHATEQLRAAFAEAQAAREVEVVELTEAQAATAQKLSDELRWVDEEHMRCRAEDDQKVSAALEAVREETRGALEELRAQVSEAIVPLGEPGALSTLQQALLRVDTLGEAVAQLCAYMQSLKIKEVASAAEARLAELEGRLTGGGTMVPAALDHRISQLEIALHEEQQSTLRALQAIVESQQAPH</sequence>
<organism evidence="5 6">
    <name type="scientific">Chrysochromulina tobinii</name>
    <dbReference type="NCBI Taxonomy" id="1460289"/>
    <lineage>
        <taxon>Eukaryota</taxon>
        <taxon>Haptista</taxon>
        <taxon>Haptophyta</taxon>
        <taxon>Prymnesiophyceae</taxon>
        <taxon>Prymnesiales</taxon>
        <taxon>Chrysochromulinaceae</taxon>
        <taxon>Chrysochromulina</taxon>
    </lineage>
</organism>
<keyword evidence="6" id="KW-1185">Reference proteome</keyword>
<proteinExistence type="predicted"/>
<keyword evidence="4" id="KW-0175">Coiled coil</keyword>
<comment type="caution">
    <text evidence="5">The sequence shown here is derived from an EMBL/GenBank/DDBJ whole genome shotgun (WGS) entry which is preliminary data.</text>
</comment>
<dbReference type="InterPro" id="IPR032675">
    <property type="entry name" value="LRR_dom_sf"/>
</dbReference>
<dbReference type="SUPFAM" id="SSF52047">
    <property type="entry name" value="RNI-like"/>
    <property type="match status" value="1"/>
</dbReference>
<name>A0A0M0J4G6_9EUKA</name>
<evidence type="ECO:0000256" key="1">
    <source>
        <dbReference type="ARBA" id="ARBA00022468"/>
    </source>
</evidence>
<evidence type="ECO:0000313" key="5">
    <source>
        <dbReference type="EMBL" id="KOO21484.1"/>
    </source>
</evidence>
<dbReference type="GO" id="GO:0005829">
    <property type="term" value="C:cytosol"/>
    <property type="evidence" value="ECO:0007669"/>
    <property type="project" value="TreeGrafter"/>
</dbReference>
<dbReference type="GO" id="GO:0005634">
    <property type="term" value="C:nucleus"/>
    <property type="evidence" value="ECO:0007669"/>
    <property type="project" value="TreeGrafter"/>
</dbReference>
<keyword evidence="3" id="KW-0677">Repeat</keyword>
<evidence type="ECO:0000256" key="4">
    <source>
        <dbReference type="SAM" id="Coils"/>
    </source>
</evidence>
<dbReference type="GO" id="GO:0048471">
    <property type="term" value="C:perinuclear region of cytoplasm"/>
    <property type="evidence" value="ECO:0007669"/>
    <property type="project" value="TreeGrafter"/>
</dbReference>
<evidence type="ECO:0000256" key="3">
    <source>
        <dbReference type="ARBA" id="ARBA00022737"/>
    </source>
</evidence>
<reference evidence="6" key="1">
    <citation type="journal article" date="2015" name="PLoS Genet.">
        <title>Genome Sequence and Transcriptome Analyses of Chrysochromulina tobin: Metabolic Tools for Enhanced Algal Fitness in the Prominent Order Prymnesiales (Haptophyceae).</title>
        <authorList>
            <person name="Hovde B.T."/>
            <person name="Deodato C.R."/>
            <person name="Hunsperger H.M."/>
            <person name="Ryken S.A."/>
            <person name="Yost W."/>
            <person name="Jha R.K."/>
            <person name="Patterson J."/>
            <person name="Monnat R.J. Jr."/>
            <person name="Barlow S.B."/>
            <person name="Starkenburg S.R."/>
            <person name="Cattolico R.A."/>
        </authorList>
    </citation>
    <scope>NUCLEOTIDE SEQUENCE</scope>
    <source>
        <strain evidence="6">CCMP291</strain>
    </source>
</reference>
<keyword evidence="1" id="KW-0343">GTPase activation</keyword>